<keyword evidence="1" id="KW-0597">Phosphoprotein</keyword>
<dbReference type="InterPro" id="IPR022128">
    <property type="entry name" value="FhaA_N"/>
</dbReference>
<dbReference type="Gene3D" id="2.60.200.20">
    <property type="match status" value="1"/>
</dbReference>
<dbReference type="InterPro" id="IPR008984">
    <property type="entry name" value="SMAD_FHA_dom_sf"/>
</dbReference>
<dbReference type="SMART" id="SM00240">
    <property type="entry name" value="FHA"/>
    <property type="match status" value="1"/>
</dbReference>
<evidence type="ECO:0000259" key="2">
    <source>
        <dbReference type="PROSITE" id="PS50006"/>
    </source>
</evidence>
<dbReference type="Gene3D" id="3.30.2320.60">
    <property type="entry name" value="FhaA, phosphopeptide-binding domain (DUF3662)"/>
    <property type="match status" value="1"/>
</dbReference>
<accession>A0A2M7T730</accession>
<reference evidence="4" key="1">
    <citation type="submission" date="2017-09" db="EMBL/GenBank/DDBJ databases">
        <title>Depth-based differentiation of microbial function through sediment-hosted aquifers and enrichment of novel symbionts in the deep terrestrial subsurface.</title>
        <authorList>
            <person name="Probst A.J."/>
            <person name="Ladd B."/>
            <person name="Jarett J.K."/>
            <person name="Geller-Mcgrath D.E."/>
            <person name="Sieber C.M.K."/>
            <person name="Emerson J.B."/>
            <person name="Anantharaman K."/>
            <person name="Thomas B.C."/>
            <person name="Malmstrom R."/>
            <person name="Stieglmeier M."/>
            <person name="Klingl A."/>
            <person name="Woyke T."/>
            <person name="Ryan C.M."/>
            <person name="Banfield J.F."/>
        </authorList>
    </citation>
    <scope>NUCLEOTIDE SEQUENCE [LARGE SCALE GENOMIC DNA]</scope>
</reference>
<dbReference type="CDD" id="cd00060">
    <property type="entry name" value="FHA"/>
    <property type="match status" value="1"/>
</dbReference>
<dbReference type="PROSITE" id="PS50006">
    <property type="entry name" value="FHA_DOMAIN"/>
    <property type="match status" value="1"/>
</dbReference>
<name>A0A2M7T730_9ACTN</name>
<sequence>MSVLKDFEHRLEALFEGFFAKQFKSGIQPVEIAKKLVREMDAHRTISVSKLYVPNRYSILISEADAERIKPFETTLVSEFQSFLIAHAKKEGYELLGRPQIAIKAVPRLSLGEVLIESTLESREPGVEKEGAGDAYLVRSGAGGETKFLLADTTIKIGRAADNHIIISDPNVSRYHARIESVGAQHLIKDLESTNGTFVNGAKVDERRLKNGDTIAIGTTKLYFRREAGV</sequence>
<dbReference type="PANTHER" id="PTHR23308">
    <property type="entry name" value="NUCLEAR INHIBITOR OF PROTEIN PHOSPHATASE-1"/>
    <property type="match status" value="1"/>
</dbReference>
<evidence type="ECO:0000313" key="4">
    <source>
        <dbReference type="Proteomes" id="UP000230956"/>
    </source>
</evidence>
<dbReference type="RefSeq" id="WP_286677769.1">
    <property type="nucleotide sequence ID" value="NZ_MNXI01000031.1"/>
</dbReference>
<comment type="caution">
    <text evidence="3">The sequence shown here is derived from an EMBL/GenBank/DDBJ whole genome shotgun (WGS) entry which is preliminary data.</text>
</comment>
<gene>
    <name evidence="3" type="ORF">COY37_07585</name>
</gene>
<evidence type="ECO:0000313" key="3">
    <source>
        <dbReference type="EMBL" id="PIZ37223.1"/>
    </source>
</evidence>
<dbReference type="Pfam" id="PF00498">
    <property type="entry name" value="FHA"/>
    <property type="match status" value="1"/>
</dbReference>
<dbReference type="EMBL" id="PFNG01000177">
    <property type="protein sequence ID" value="PIZ37223.1"/>
    <property type="molecule type" value="Genomic_DNA"/>
</dbReference>
<protein>
    <recommendedName>
        <fullName evidence="2">FHA domain-containing protein</fullName>
    </recommendedName>
</protein>
<proteinExistence type="predicted"/>
<dbReference type="AlphaFoldDB" id="A0A2M7T730"/>
<dbReference type="InterPro" id="IPR050923">
    <property type="entry name" value="Cell_Proc_Reg/RNA_Proc"/>
</dbReference>
<dbReference type="InterPro" id="IPR000253">
    <property type="entry name" value="FHA_dom"/>
</dbReference>
<dbReference type="Pfam" id="PF12401">
    <property type="entry name" value="FhaA_N"/>
    <property type="match status" value="1"/>
</dbReference>
<organism evidence="3 4">
    <name type="scientific">Candidatus Aquicultor secundus</name>
    <dbReference type="NCBI Taxonomy" id="1973895"/>
    <lineage>
        <taxon>Bacteria</taxon>
        <taxon>Bacillati</taxon>
        <taxon>Actinomycetota</taxon>
        <taxon>Candidatus Aquicultoria</taxon>
        <taxon>Candidatus Aquicultorales</taxon>
        <taxon>Candidatus Aquicultoraceae</taxon>
        <taxon>Candidatus Aquicultor</taxon>
    </lineage>
</organism>
<feature type="domain" description="FHA" evidence="2">
    <location>
        <begin position="155"/>
        <end position="204"/>
    </location>
</feature>
<dbReference type="Proteomes" id="UP000230956">
    <property type="component" value="Unassembled WGS sequence"/>
</dbReference>
<dbReference type="SUPFAM" id="SSF49879">
    <property type="entry name" value="SMAD/FHA domain"/>
    <property type="match status" value="1"/>
</dbReference>
<evidence type="ECO:0000256" key="1">
    <source>
        <dbReference type="ARBA" id="ARBA00022553"/>
    </source>
</evidence>
<dbReference type="InterPro" id="IPR042287">
    <property type="entry name" value="FhaA_N_sf"/>
</dbReference>